<dbReference type="RefSeq" id="WP_192750977.1">
    <property type="nucleotide sequence ID" value="NZ_BAABJL010000069.1"/>
</dbReference>
<gene>
    <name evidence="3" type="ORF">HEB94_003800</name>
</gene>
<protein>
    <submittedName>
        <fullName evidence="3">Transposase</fullName>
    </submittedName>
</protein>
<dbReference type="GO" id="GO:0003677">
    <property type="term" value="F:DNA binding"/>
    <property type="evidence" value="ECO:0007669"/>
    <property type="project" value="InterPro"/>
</dbReference>
<reference evidence="3" key="1">
    <citation type="submission" date="2020-10" db="EMBL/GenBank/DDBJ databases">
        <title>Sequencing the genomes of 1000 actinobacteria strains.</title>
        <authorList>
            <person name="Klenk H.-P."/>
        </authorList>
    </citation>
    <scope>NUCLEOTIDE SEQUENCE</scope>
    <source>
        <strain evidence="3">DSM 45354</strain>
    </source>
</reference>
<sequence>MDNVDEDELLVERVAALDLGKAALEACVRVPHDSRPGRRMQEVRGFATTTSALIGMADWFRTCGVSRVVMESTSDYWKGVYYLLETAGFDCWLVNACEVKNVPGRPKTDKLDAIWLAKVAERGMCRPSLVHPKPIRQLRDLTRYRRTLIRDRGREMQRVEKLLEDAQIKLSSVVSDLFGVSGRAMMHALIAGQRNPKVLAAMAKGRMRTKTIALQEALTGFFTDHHATILATMLDNIDRLGVQITDLDAKIELAIAPFAHQVDQLDAITAVGVTSAQELIAEIGIDMNRFPTPAHLVSWAKFCPQVHASAGKTKNKGRGGGNPWLAATLGNIAAAAARTDTFLGARYRRIARRRGKQKAIVATGNTLLTIAYHLLTDPEARFHDLGADHYESRINKERRARNLATQLQAATGQKILIRNGKAVILEPEAA</sequence>
<comment type="caution">
    <text evidence="3">The sequence shown here is derived from an EMBL/GenBank/DDBJ whole genome shotgun (WGS) entry which is preliminary data.</text>
</comment>
<dbReference type="Pfam" id="PF02371">
    <property type="entry name" value="Transposase_20"/>
    <property type="match status" value="1"/>
</dbReference>
<dbReference type="NCBIfam" id="NF033542">
    <property type="entry name" value="transpos_IS110"/>
    <property type="match status" value="1"/>
</dbReference>
<keyword evidence="4" id="KW-1185">Reference proteome</keyword>
<accession>A0A927MVA5</accession>
<name>A0A927MVA5_9ACTN</name>
<evidence type="ECO:0000313" key="4">
    <source>
        <dbReference type="Proteomes" id="UP000638648"/>
    </source>
</evidence>
<evidence type="ECO:0000259" key="1">
    <source>
        <dbReference type="Pfam" id="PF01548"/>
    </source>
</evidence>
<dbReference type="GO" id="GO:0006313">
    <property type="term" value="P:DNA transposition"/>
    <property type="evidence" value="ECO:0007669"/>
    <property type="project" value="InterPro"/>
</dbReference>
<dbReference type="Proteomes" id="UP000638648">
    <property type="component" value="Unassembled WGS sequence"/>
</dbReference>
<dbReference type="InterPro" id="IPR003346">
    <property type="entry name" value="Transposase_20"/>
</dbReference>
<evidence type="ECO:0000313" key="3">
    <source>
        <dbReference type="EMBL" id="MBE1606952.1"/>
    </source>
</evidence>
<dbReference type="PANTHER" id="PTHR33055">
    <property type="entry name" value="TRANSPOSASE FOR INSERTION SEQUENCE ELEMENT IS1111A"/>
    <property type="match status" value="1"/>
</dbReference>
<dbReference type="InterPro" id="IPR002525">
    <property type="entry name" value="Transp_IS110-like_N"/>
</dbReference>
<dbReference type="Pfam" id="PF01548">
    <property type="entry name" value="DEDD_Tnp_IS110"/>
    <property type="match status" value="1"/>
</dbReference>
<dbReference type="AlphaFoldDB" id="A0A927MVA5"/>
<feature type="domain" description="Transposase IS110-like N-terminal" evidence="1">
    <location>
        <begin position="16"/>
        <end position="165"/>
    </location>
</feature>
<dbReference type="PANTHER" id="PTHR33055:SF15">
    <property type="entry name" value="TRANSPOSASE-RELATED"/>
    <property type="match status" value="1"/>
</dbReference>
<dbReference type="InterPro" id="IPR047650">
    <property type="entry name" value="Transpos_IS110"/>
</dbReference>
<dbReference type="EMBL" id="JADBEM010000001">
    <property type="protein sequence ID" value="MBE1606952.1"/>
    <property type="molecule type" value="Genomic_DNA"/>
</dbReference>
<evidence type="ECO:0000259" key="2">
    <source>
        <dbReference type="Pfam" id="PF02371"/>
    </source>
</evidence>
<organism evidence="3 4">
    <name type="scientific">Actinopolymorpha pittospori</name>
    <dbReference type="NCBI Taxonomy" id="648752"/>
    <lineage>
        <taxon>Bacteria</taxon>
        <taxon>Bacillati</taxon>
        <taxon>Actinomycetota</taxon>
        <taxon>Actinomycetes</taxon>
        <taxon>Propionibacteriales</taxon>
        <taxon>Actinopolymorphaceae</taxon>
        <taxon>Actinopolymorpha</taxon>
    </lineage>
</organism>
<dbReference type="GO" id="GO:0004803">
    <property type="term" value="F:transposase activity"/>
    <property type="evidence" value="ECO:0007669"/>
    <property type="project" value="InterPro"/>
</dbReference>
<proteinExistence type="predicted"/>
<feature type="domain" description="Transposase IS116/IS110/IS902 C-terminal" evidence="2">
    <location>
        <begin position="264"/>
        <end position="345"/>
    </location>
</feature>